<evidence type="ECO:0000313" key="1">
    <source>
        <dbReference type="EMBL" id="KGD65022.1"/>
    </source>
</evidence>
<dbReference type="PATRIC" id="fig|1177154.3.peg.1963"/>
<proteinExistence type="predicted"/>
<dbReference type="EMBL" id="ARXV01000006">
    <property type="protein sequence ID" value="KGD65022.1"/>
    <property type="molecule type" value="Genomic_DNA"/>
</dbReference>
<evidence type="ECO:0008006" key="3">
    <source>
        <dbReference type="Google" id="ProtNLM"/>
    </source>
</evidence>
<gene>
    <name evidence="1" type="ORF">Y5S_01930</name>
</gene>
<comment type="caution">
    <text evidence="1">The sequence shown here is derived from an EMBL/GenBank/DDBJ whole genome shotgun (WGS) entry which is preliminary data.</text>
</comment>
<evidence type="ECO:0000313" key="2">
    <source>
        <dbReference type="Proteomes" id="UP000029444"/>
    </source>
</evidence>
<protein>
    <recommendedName>
        <fullName evidence="3">DUF4397 domain-containing protein</fullName>
    </recommendedName>
</protein>
<dbReference type="PROSITE" id="PS51257">
    <property type="entry name" value="PROKAR_LIPOPROTEIN"/>
    <property type="match status" value="1"/>
</dbReference>
<dbReference type="Proteomes" id="UP000029444">
    <property type="component" value="Unassembled WGS sequence"/>
</dbReference>
<accession>A0A095SKB2</accession>
<keyword evidence="2" id="KW-1185">Reference proteome</keyword>
<sequence length="248" mass="26265">MRGWGMLVVISSVVLTGCGGSDDDDSDDLFRERTGIYFHNQLTDYSGSGTEDTDTRVDVIIRNNLSDPLFEDHQYSTTQQGGMAFKLDSDTETVLFDVNTDVTTVVDDKGLTLAAGANYTLVLMGKLAGAGEQIPNLKSFRQVAVSVPSNQVRVRFIHALSDQSGQTISIALKGSSVANNLPYGAVSSYVTGTPVVATQLDAEVKVGAAAAITRSCDIELGKSYDAIITHPAPDSTGVALFCQQVASS</sequence>
<dbReference type="STRING" id="1177154.Y5S_01930"/>
<organism evidence="1 2">
    <name type="scientific">Alcanivorax nanhaiticus</name>
    <dbReference type="NCBI Taxonomy" id="1177154"/>
    <lineage>
        <taxon>Bacteria</taxon>
        <taxon>Pseudomonadati</taxon>
        <taxon>Pseudomonadota</taxon>
        <taxon>Gammaproteobacteria</taxon>
        <taxon>Oceanospirillales</taxon>
        <taxon>Alcanivoracaceae</taxon>
        <taxon>Alcanivorax</taxon>
    </lineage>
</organism>
<name>A0A095SKB2_9GAMM</name>
<reference evidence="1 2" key="1">
    <citation type="submission" date="2012-09" db="EMBL/GenBank/DDBJ databases">
        <title>Genome Sequence of alkane-degrading Bacterium Alcanivorax sp. 19-m-6.</title>
        <authorList>
            <person name="Lai Q."/>
            <person name="Shao Z."/>
        </authorList>
    </citation>
    <scope>NUCLEOTIDE SEQUENCE [LARGE SCALE GENOMIC DNA]</scope>
    <source>
        <strain evidence="1 2">19-m-6</strain>
    </source>
</reference>
<dbReference type="AlphaFoldDB" id="A0A095SKB2"/>